<feature type="domain" description="Electron transfer flavoprotein alpha/beta-subunit N-terminal" evidence="2">
    <location>
        <begin position="30"/>
        <end position="201"/>
    </location>
</feature>
<dbReference type="SUPFAM" id="SSF52402">
    <property type="entry name" value="Adenine nucleotide alpha hydrolases-like"/>
    <property type="match status" value="1"/>
</dbReference>
<name>A0A0R1S0N2_9LACO</name>
<evidence type="ECO:0000313" key="4">
    <source>
        <dbReference type="Proteomes" id="UP000051931"/>
    </source>
</evidence>
<dbReference type="InterPro" id="IPR014729">
    <property type="entry name" value="Rossmann-like_a/b/a_fold"/>
</dbReference>
<comment type="caution">
    <text evidence="3">The sequence shown here is derived from an EMBL/GenBank/DDBJ whole genome shotgun (WGS) entry which is preliminary data.</text>
</comment>
<dbReference type="Gene3D" id="3.40.50.620">
    <property type="entry name" value="HUPs"/>
    <property type="match status" value="1"/>
</dbReference>
<dbReference type="PANTHER" id="PTHR21294:SF17">
    <property type="entry name" value="PROTEIN FIXA"/>
    <property type="match status" value="1"/>
</dbReference>
<dbReference type="PATRIC" id="fig|1122152.4.peg.339"/>
<dbReference type="InterPro" id="IPR014730">
    <property type="entry name" value="ETF_a/b_N"/>
</dbReference>
<organism evidence="3 4">
    <name type="scientific">Lactobacillus psittaci DSM 15354</name>
    <dbReference type="NCBI Taxonomy" id="1122152"/>
    <lineage>
        <taxon>Bacteria</taxon>
        <taxon>Bacillati</taxon>
        <taxon>Bacillota</taxon>
        <taxon>Bacilli</taxon>
        <taxon>Lactobacillales</taxon>
        <taxon>Lactobacillaceae</taxon>
        <taxon>Lactobacillus</taxon>
    </lineage>
</organism>
<dbReference type="OrthoDB" id="9804960at2"/>
<dbReference type="GO" id="GO:0009055">
    <property type="term" value="F:electron transfer activity"/>
    <property type="evidence" value="ECO:0007669"/>
    <property type="project" value="InterPro"/>
</dbReference>
<dbReference type="AlphaFoldDB" id="A0A0R1S0N2"/>
<keyword evidence="4" id="KW-1185">Reference proteome</keyword>
<sequence>MSKVKIAVIVKKEFLSSKAYTTHRQKVTYHDEDLFLSKSDQAAISLAVSLKQDGQVDLFSFEKGIVGERVLREGLSYGADTATLFTGIDPDDPMNSGQIAQVLAKQLKGQGYDLVLTGANCESANFAARLANSLSYNFYDQVSYFDANKSFESQLDRGSLTGTATLPAILTITEEAKNPKLPSFLALEAAQKVEINKIDIKPSNQEVSEIIADKRKGKKLIWNLDDEPDAVEKLVEALKQDGILK</sequence>
<accession>A0A0R1S0N2</accession>
<evidence type="ECO:0000313" key="3">
    <source>
        <dbReference type="EMBL" id="KRL62249.1"/>
    </source>
</evidence>
<dbReference type="EMBL" id="AZFB01000011">
    <property type="protein sequence ID" value="KRL62249.1"/>
    <property type="molecule type" value="Genomic_DNA"/>
</dbReference>
<evidence type="ECO:0000256" key="1">
    <source>
        <dbReference type="ARBA" id="ARBA00042002"/>
    </source>
</evidence>
<evidence type="ECO:0000259" key="2">
    <source>
        <dbReference type="Pfam" id="PF01012"/>
    </source>
</evidence>
<proteinExistence type="predicted"/>
<dbReference type="PANTHER" id="PTHR21294">
    <property type="entry name" value="ELECTRON TRANSFER FLAVOPROTEIN BETA-SUBUNIT"/>
    <property type="match status" value="1"/>
</dbReference>
<dbReference type="Proteomes" id="UP000051931">
    <property type="component" value="Unassembled WGS sequence"/>
</dbReference>
<reference evidence="3 4" key="1">
    <citation type="journal article" date="2015" name="Genome Announc.">
        <title>Expanding the biotechnology potential of lactobacilli through comparative genomics of 213 strains and associated genera.</title>
        <authorList>
            <person name="Sun Z."/>
            <person name="Harris H.M."/>
            <person name="McCann A."/>
            <person name="Guo C."/>
            <person name="Argimon S."/>
            <person name="Zhang W."/>
            <person name="Yang X."/>
            <person name="Jeffery I.B."/>
            <person name="Cooney J.C."/>
            <person name="Kagawa T.F."/>
            <person name="Liu W."/>
            <person name="Song Y."/>
            <person name="Salvetti E."/>
            <person name="Wrobel A."/>
            <person name="Rasinkangas P."/>
            <person name="Parkhill J."/>
            <person name="Rea M.C."/>
            <person name="O'Sullivan O."/>
            <person name="Ritari J."/>
            <person name="Douillard F.P."/>
            <person name="Paul Ross R."/>
            <person name="Yang R."/>
            <person name="Briner A.E."/>
            <person name="Felis G.E."/>
            <person name="de Vos W.M."/>
            <person name="Barrangou R."/>
            <person name="Klaenhammer T.R."/>
            <person name="Caufield P.W."/>
            <person name="Cui Y."/>
            <person name="Zhang H."/>
            <person name="O'Toole P.W."/>
        </authorList>
    </citation>
    <scope>NUCLEOTIDE SEQUENCE [LARGE SCALE GENOMIC DNA]</scope>
    <source>
        <strain evidence="3 4">DSM 15354</strain>
    </source>
</reference>
<dbReference type="STRING" id="1122152.GCA_000425905_01339"/>
<gene>
    <name evidence="3" type="ORF">FC23_GL000334</name>
</gene>
<dbReference type="RefSeq" id="WP_081662449.1">
    <property type="nucleotide sequence ID" value="NZ_AZFB01000011.1"/>
</dbReference>
<dbReference type="eggNOG" id="COG2086">
    <property type="taxonomic scope" value="Bacteria"/>
</dbReference>
<protein>
    <recommendedName>
        <fullName evidence="1">Electron transfer flavoprotein small subunit</fullName>
    </recommendedName>
</protein>
<dbReference type="Pfam" id="PF01012">
    <property type="entry name" value="ETF"/>
    <property type="match status" value="1"/>
</dbReference>
<dbReference type="InterPro" id="IPR012255">
    <property type="entry name" value="ETF_b"/>
</dbReference>